<evidence type="ECO:0000313" key="2">
    <source>
        <dbReference type="Proteomes" id="UP000299102"/>
    </source>
</evidence>
<reference evidence="1 2" key="1">
    <citation type="journal article" date="2019" name="Commun. Biol.">
        <title>The bagworm genome reveals a unique fibroin gene that provides high tensile strength.</title>
        <authorList>
            <person name="Kono N."/>
            <person name="Nakamura H."/>
            <person name="Ohtoshi R."/>
            <person name="Tomita M."/>
            <person name="Numata K."/>
            <person name="Arakawa K."/>
        </authorList>
    </citation>
    <scope>NUCLEOTIDE SEQUENCE [LARGE SCALE GENOMIC DNA]</scope>
</reference>
<dbReference type="Proteomes" id="UP000299102">
    <property type="component" value="Unassembled WGS sequence"/>
</dbReference>
<accession>A0A4C1ZVB6</accession>
<name>A0A4C1ZVB6_EUMVA</name>
<evidence type="ECO:0000313" key="1">
    <source>
        <dbReference type="EMBL" id="GBP91054.1"/>
    </source>
</evidence>
<protein>
    <submittedName>
        <fullName evidence="1">Uncharacterized protein</fullName>
    </submittedName>
</protein>
<comment type="caution">
    <text evidence="1">The sequence shown here is derived from an EMBL/GenBank/DDBJ whole genome shotgun (WGS) entry which is preliminary data.</text>
</comment>
<organism evidence="1 2">
    <name type="scientific">Eumeta variegata</name>
    <name type="common">Bagworm moth</name>
    <name type="synonym">Eumeta japonica</name>
    <dbReference type="NCBI Taxonomy" id="151549"/>
    <lineage>
        <taxon>Eukaryota</taxon>
        <taxon>Metazoa</taxon>
        <taxon>Ecdysozoa</taxon>
        <taxon>Arthropoda</taxon>
        <taxon>Hexapoda</taxon>
        <taxon>Insecta</taxon>
        <taxon>Pterygota</taxon>
        <taxon>Neoptera</taxon>
        <taxon>Endopterygota</taxon>
        <taxon>Lepidoptera</taxon>
        <taxon>Glossata</taxon>
        <taxon>Ditrysia</taxon>
        <taxon>Tineoidea</taxon>
        <taxon>Psychidae</taxon>
        <taxon>Oiketicinae</taxon>
        <taxon>Eumeta</taxon>
    </lineage>
</organism>
<dbReference type="EMBL" id="BGZK01002137">
    <property type="protein sequence ID" value="GBP91054.1"/>
    <property type="molecule type" value="Genomic_DNA"/>
</dbReference>
<dbReference type="AlphaFoldDB" id="A0A4C1ZVB6"/>
<proteinExistence type="predicted"/>
<sequence length="117" mass="12649">MNAVEKKEGSGYVIPAQYIIRSQFRAAEFRALYCTDSTAKVTAVLVSVPFEFLARTHQAHVTSSLNLQPIVFTAGTLIQSFTALLSDVTSLREQRGRCGGRCGVTSQGPDNPALSRA</sequence>
<gene>
    <name evidence="1" type="ORF">EVAR_56137_1</name>
</gene>
<keyword evidence="2" id="KW-1185">Reference proteome</keyword>